<gene>
    <name evidence="2" type="ORF">EV148_11328</name>
</gene>
<protein>
    <recommendedName>
        <fullName evidence="4">DUF2065 domain-containing protein</fullName>
    </recommendedName>
</protein>
<sequence length="61" mass="6701">MGEALASALCLVLVLEGLFLFAAPAAWKRMAEQLQQIEPRRLRLFGGGMVVIGLILLRIVH</sequence>
<feature type="transmembrane region" description="Helical" evidence="1">
    <location>
        <begin position="42"/>
        <end position="60"/>
    </location>
</feature>
<dbReference type="InterPro" id="IPR019201">
    <property type="entry name" value="DUF2065"/>
</dbReference>
<comment type="caution">
    <text evidence="2">The sequence shown here is derived from an EMBL/GenBank/DDBJ whole genome shotgun (WGS) entry which is preliminary data.</text>
</comment>
<dbReference type="Proteomes" id="UP000294862">
    <property type="component" value="Unassembled WGS sequence"/>
</dbReference>
<dbReference type="Pfam" id="PF09838">
    <property type="entry name" value="DUF2065"/>
    <property type="match status" value="1"/>
</dbReference>
<evidence type="ECO:0000256" key="1">
    <source>
        <dbReference type="SAM" id="Phobius"/>
    </source>
</evidence>
<dbReference type="PANTHER" id="PTHR38602">
    <property type="entry name" value="INNER MEMBRANE PROTEIN-RELATED"/>
    <property type="match status" value="1"/>
</dbReference>
<keyword evidence="1" id="KW-1133">Transmembrane helix</keyword>
<keyword evidence="3" id="KW-1185">Reference proteome</keyword>
<accession>A0A4R2HYF4</accession>
<keyword evidence="1" id="KW-0472">Membrane</keyword>
<proteinExistence type="predicted"/>
<keyword evidence="1" id="KW-0812">Transmembrane</keyword>
<evidence type="ECO:0000313" key="3">
    <source>
        <dbReference type="Proteomes" id="UP000294862"/>
    </source>
</evidence>
<organism evidence="2 3">
    <name type="scientific">Dokdonella fugitiva</name>
    <dbReference type="NCBI Taxonomy" id="328517"/>
    <lineage>
        <taxon>Bacteria</taxon>
        <taxon>Pseudomonadati</taxon>
        <taxon>Pseudomonadota</taxon>
        <taxon>Gammaproteobacteria</taxon>
        <taxon>Lysobacterales</taxon>
        <taxon>Rhodanobacteraceae</taxon>
        <taxon>Dokdonella</taxon>
    </lineage>
</organism>
<reference evidence="2 3" key="1">
    <citation type="journal article" date="2015" name="Stand. Genomic Sci.">
        <title>Genomic Encyclopedia of Bacterial and Archaeal Type Strains, Phase III: the genomes of soil and plant-associated and newly described type strains.</title>
        <authorList>
            <person name="Whitman W.B."/>
            <person name="Woyke T."/>
            <person name="Klenk H.P."/>
            <person name="Zhou Y."/>
            <person name="Lilburn T.G."/>
            <person name="Beck B.J."/>
            <person name="De Vos P."/>
            <person name="Vandamme P."/>
            <person name="Eisen J.A."/>
            <person name="Garrity G."/>
            <person name="Hugenholtz P."/>
            <person name="Kyrpides N.C."/>
        </authorList>
    </citation>
    <scope>NUCLEOTIDE SEQUENCE [LARGE SCALE GENOMIC DNA]</scope>
    <source>
        <strain evidence="2 3">A3</strain>
    </source>
</reference>
<dbReference type="AlphaFoldDB" id="A0A4R2HYF4"/>
<evidence type="ECO:0000313" key="2">
    <source>
        <dbReference type="EMBL" id="TCO36286.1"/>
    </source>
</evidence>
<dbReference type="EMBL" id="SLWQ01000013">
    <property type="protein sequence ID" value="TCO36286.1"/>
    <property type="molecule type" value="Genomic_DNA"/>
</dbReference>
<dbReference type="RefSeq" id="WP_132000062.1">
    <property type="nucleotide sequence ID" value="NZ_SLWQ01000013.1"/>
</dbReference>
<dbReference type="PANTHER" id="PTHR38602:SF1">
    <property type="entry name" value="INNER MEMBRANE PROTEIN"/>
    <property type="match status" value="1"/>
</dbReference>
<name>A0A4R2HYF4_9GAMM</name>
<evidence type="ECO:0008006" key="4">
    <source>
        <dbReference type="Google" id="ProtNLM"/>
    </source>
</evidence>